<dbReference type="RefSeq" id="WP_018919622.1">
    <property type="nucleotide sequence ID" value="NZ_LR134384.1"/>
</dbReference>
<dbReference type="EMBL" id="LR134384">
    <property type="protein sequence ID" value="VEH16270.1"/>
    <property type="molecule type" value="Genomic_DNA"/>
</dbReference>
<proteinExistence type="predicted"/>
<evidence type="ECO:0000313" key="2">
    <source>
        <dbReference type="EMBL" id="VEH16270.1"/>
    </source>
</evidence>
<name>A0A3S4T3L0_9BACT</name>
<keyword evidence="1" id="KW-1133">Transmembrane helix</keyword>
<keyword evidence="1" id="KW-0812">Transmembrane</keyword>
<reference evidence="2 3" key="1">
    <citation type="submission" date="2018-12" db="EMBL/GenBank/DDBJ databases">
        <authorList>
            <consortium name="Pathogen Informatics"/>
        </authorList>
    </citation>
    <scope>NUCLEOTIDE SEQUENCE [LARGE SCALE GENOMIC DNA]</scope>
    <source>
        <strain evidence="2 3">NCTC13071</strain>
    </source>
</reference>
<feature type="transmembrane region" description="Helical" evidence="1">
    <location>
        <begin position="24"/>
        <end position="48"/>
    </location>
</feature>
<feature type="transmembrane region" description="Helical" evidence="1">
    <location>
        <begin position="54"/>
        <end position="77"/>
    </location>
</feature>
<protein>
    <submittedName>
        <fullName evidence="2">Uncharacterized protein</fullName>
    </submittedName>
</protein>
<organism evidence="2 3">
    <name type="scientific">Segatella oris</name>
    <dbReference type="NCBI Taxonomy" id="28135"/>
    <lineage>
        <taxon>Bacteria</taxon>
        <taxon>Pseudomonadati</taxon>
        <taxon>Bacteroidota</taxon>
        <taxon>Bacteroidia</taxon>
        <taxon>Bacteroidales</taxon>
        <taxon>Prevotellaceae</taxon>
        <taxon>Segatella</taxon>
    </lineage>
</organism>
<gene>
    <name evidence="2" type="ORF">NCTC13071_02294</name>
</gene>
<dbReference type="KEGG" id="poc:NCTC13071_02294"/>
<sequence length="111" mass="12721">MTIILALHAICIYFFLKRNSDVPVWLKLFALSPQLISPLVVFVTIFFFDAPGVSWKAVALFILANAYTFLIYIGAFWACSFYRKGFRRWVLVPPSLFTLINLSACLAFFRA</sequence>
<dbReference type="AlphaFoldDB" id="A0A3S4T3L0"/>
<dbReference type="Proteomes" id="UP000274578">
    <property type="component" value="Chromosome 1"/>
</dbReference>
<evidence type="ECO:0000313" key="3">
    <source>
        <dbReference type="Proteomes" id="UP000274578"/>
    </source>
</evidence>
<evidence type="ECO:0000256" key="1">
    <source>
        <dbReference type="SAM" id="Phobius"/>
    </source>
</evidence>
<dbReference type="GeneID" id="85013049"/>
<accession>A0A3S4T3L0</accession>
<keyword evidence="1" id="KW-0472">Membrane</keyword>